<keyword evidence="3" id="KW-1185">Reference proteome</keyword>
<keyword evidence="1" id="KW-1133">Transmembrane helix</keyword>
<dbReference type="AlphaFoldDB" id="A0A1C3EFP7"/>
<keyword evidence="1" id="KW-0472">Membrane</keyword>
<sequence>MSRKSKTCSTIDSAYLQQFGLNRFMCVCFSPRLIAVTVCLVAALSLLGCGTGVSTEKPNVEKPPNKADKISITASDIGNEETVVSEFQIQQGSGPMTRDQRAEGESLHPLVEYTFDPDKVTFTSFEFEPSDGSPMVSIPLTEEMSKNITLLIKSKPFDSDSQLLSRSLPIGEIKGNSMSLEVHIGFISFRKNRVSFVLWTGKLADSLTNALLKEPYLEEEILKEILNALKMPVSNNVREGES</sequence>
<accession>A0A1C3EFP7</accession>
<dbReference type="EMBL" id="LYDR01000071">
    <property type="protein sequence ID" value="ODA32077.1"/>
    <property type="molecule type" value="Genomic_DNA"/>
</dbReference>
<gene>
    <name evidence="2" type="ORF">A6X21_21415</name>
</gene>
<keyword evidence="1" id="KW-0812">Transmembrane</keyword>
<evidence type="ECO:0000313" key="2">
    <source>
        <dbReference type="EMBL" id="ODA32077.1"/>
    </source>
</evidence>
<feature type="transmembrane region" description="Helical" evidence="1">
    <location>
        <begin position="33"/>
        <end position="53"/>
    </location>
</feature>
<proteinExistence type="predicted"/>
<evidence type="ECO:0000313" key="3">
    <source>
        <dbReference type="Proteomes" id="UP000094828"/>
    </source>
</evidence>
<name>A0A1C3EFP7_9PLAN</name>
<comment type="caution">
    <text evidence="2">The sequence shown here is derived from an EMBL/GenBank/DDBJ whole genome shotgun (WGS) entry which is preliminary data.</text>
</comment>
<reference evidence="2 3" key="1">
    <citation type="submission" date="2016-05" db="EMBL/GenBank/DDBJ databases">
        <title>Genomic and physiological characterization of Planctopirus sp. isolated from fresh water lake.</title>
        <authorList>
            <person name="Subhash Y."/>
            <person name="Ramana C."/>
        </authorList>
    </citation>
    <scope>NUCLEOTIDE SEQUENCE [LARGE SCALE GENOMIC DNA]</scope>
    <source>
        <strain evidence="2 3">JC280</strain>
    </source>
</reference>
<dbReference type="Proteomes" id="UP000094828">
    <property type="component" value="Unassembled WGS sequence"/>
</dbReference>
<evidence type="ECO:0000256" key="1">
    <source>
        <dbReference type="SAM" id="Phobius"/>
    </source>
</evidence>
<organism evidence="2 3">
    <name type="scientific">Planctopirus hydrillae</name>
    <dbReference type="NCBI Taxonomy" id="1841610"/>
    <lineage>
        <taxon>Bacteria</taxon>
        <taxon>Pseudomonadati</taxon>
        <taxon>Planctomycetota</taxon>
        <taxon>Planctomycetia</taxon>
        <taxon>Planctomycetales</taxon>
        <taxon>Planctomycetaceae</taxon>
        <taxon>Planctopirus</taxon>
    </lineage>
</organism>
<protein>
    <submittedName>
        <fullName evidence="2">Uncharacterized protein</fullName>
    </submittedName>
</protein>